<reference evidence="2" key="1">
    <citation type="submission" date="2017-05" db="EMBL/GenBank/DDBJ databases">
        <authorList>
            <person name="Sung H."/>
        </authorList>
    </citation>
    <scope>NUCLEOTIDE SEQUENCE [LARGE SCALE GENOMIC DNA]</scope>
    <source>
        <strain evidence="2">AR23208</strain>
    </source>
</reference>
<protein>
    <submittedName>
        <fullName evidence="1">Uncharacterized protein</fullName>
    </submittedName>
</protein>
<dbReference type="EMBL" id="CP021434">
    <property type="protein sequence ID" value="ARU61266.1"/>
    <property type="molecule type" value="Genomic_DNA"/>
</dbReference>
<accession>A0A1Y0IN62</accession>
<sequence length="93" mass="9640">MKKTLAILSFAIAAVTAIGFQDVIIRGDIQEEAVIIRGDAMDNGDQLAVIIRGGSPDRSLNTPDGPNEHSAIVRGLVAPSGNSVIIRGGSQDS</sequence>
<gene>
    <name evidence="1" type="ORF">CBW65_09870</name>
</gene>
<dbReference type="AlphaFoldDB" id="A0A1Y0IN62"/>
<proteinExistence type="predicted"/>
<dbReference type="OrthoDB" id="9851474at2"/>
<name>A0A1Y0IN62_9BACL</name>
<evidence type="ECO:0000313" key="1">
    <source>
        <dbReference type="EMBL" id="ARU61266.1"/>
    </source>
</evidence>
<keyword evidence="2" id="KW-1185">Reference proteome</keyword>
<dbReference type="KEGG" id="tum:CBW65_09870"/>
<evidence type="ECO:0000313" key="2">
    <source>
        <dbReference type="Proteomes" id="UP000195437"/>
    </source>
</evidence>
<dbReference type="RefSeq" id="WP_087456649.1">
    <property type="nucleotide sequence ID" value="NZ_CP021434.1"/>
</dbReference>
<organism evidence="1 2">
    <name type="scientific">Tumebacillus avium</name>
    <dbReference type="NCBI Taxonomy" id="1903704"/>
    <lineage>
        <taxon>Bacteria</taxon>
        <taxon>Bacillati</taxon>
        <taxon>Bacillota</taxon>
        <taxon>Bacilli</taxon>
        <taxon>Bacillales</taxon>
        <taxon>Alicyclobacillaceae</taxon>
        <taxon>Tumebacillus</taxon>
    </lineage>
</organism>
<dbReference type="Proteomes" id="UP000195437">
    <property type="component" value="Chromosome"/>
</dbReference>